<dbReference type="STRING" id="869754.A0A1A0HFK3"/>
<feature type="domain" description="Vta1 C-terminal" evidence="11">
    <location>
        <begin position="365"/>
        <end position="401"/>
    </location>
</feature>
<evidence type="ECO:0000256" key="1">
    <source>
        <dbReference type="ARBA" id="ARBA00004481"/>
    </source>
</evidence>
<keyword evidence="7" id="KW-0653">Protein transport</keyword>
<evidence type="ECO:0000256" key="7">
    <source>
        <dbReference type="ARBA" id="ARBA00022927"/>
    </source>
</evidence>
<comment type="caution">
    <text evidence="12">The sequence shown here is derived from an EMBL/GenBank/DDBJ whole genome shotgun (WGS) entry which is preliminary data.</text>
</comment>
<evidence type="ECO:0000313" key="13">
    <source>
        <dbReference type="Proteomes" id="UP000092555"/>
    </source>
</evidence>
<dbReference type="AlphaFoldDB" id="A0A1A0HFK3"/>
<comment type="similarity">
    <text evidence="3">Belongs to the VTA1 family.</text>
</comment>
<evidence type="ECO:0000256" key="8">
    <source>
        <dbReference type="ARBA" id="ARBA00023136"/>
    </source>
</evidence>
<dbReference type="InterPro" id="IPR023175">
    <property type="entry name" value="Vta1/CALS_N_sf"/>
</dbReference>
<dbReference type="Pfam" id="PF04652">
    <property type="entry name" value="Vta1"/>
    <property type="match status" value="1"/>
</dbReference>
<keyword evidence="4" id="KW-0813">Transport</keyword>
<gene>
    <name evidence="12" type="ORF">METBIDRAFT_75960</name>
</gene>
<dbReference type="Gene3D" id="1.20.5.420">
    <property type="entry name" value="Immunoglobulin FC, subunit C"/>
    <property type="match status" value="1"/>
</dbReference>
<keyword evidence="8" id="KW-0472">Membrane</keyword>
<evidence type="ECO:0000256" key="2">
    <source>
        <dbReference type="ARBA" id="ARBA00004496"/>
    </source>
</evidence>
<evidence type="ECO:0000256" key="3">
    <source>
        <dbReference type="ARBA" id="ARBA00007895"/>
    </source>
</evidence>
<proteinExistence type="inferred from homology"/>
<dbReference type="PANTHER" id="PTHR46009">
    <property type="entry name" value="VACUOLAR PROTEIN SORTING-ASSOCIATED PROTEIN VTA1 HOMOLOG"/>
    <property type="match status" value="1"/>
</dbReference>
<evidence type="ECO:0000256" key="9">
    <source>
        <dbReference type="SAM" id="MobiDB-lite"/>
    </source>
</evidence>
<comment type="subcellular location">
    <subcellularLocation>
        <location evidence="2">Cytoplasm</location>
    </subcellularLocation>
    <subcellularLocation>
        <location evidence="1">Endosome membrane</location>
        <topology evidence="1">Peripheral membrane protein</topology>
    </subcellularLocation>
</comment>
<accession>A0A1A0HFK3</accession>
<dbReference type="InterPro" id="IPR039431">
    <property type="entry name" value="Vta1/CALS_N"/>
</dbReference>
<evidence type="ECO:0000256" key="6">
    <source>
        <dbReference type="ARBA" id="ARBA00022753"/>
    </source>
</evidence>
<feature type="region of interest" description="Disordered" evidence="9">
    <location>
        <begin position="206"/>
        <end position="345"/>
    </location>
</feature>
<feature type="domain" description="Vta1/callose synthase N-terminal" evidence="10">
    <location>
        <begin position="17"/>
        <end position="183"/>
    </location>
</feature>
<evidence type="ECO:0000256" key="4">
    <source>
        <dbReference type="ARBA" id="ARBA00022448"/>
    </source>
</evidence>
<dbReference type="RefSeq" id="XP_018713262.1">
    <property type="nucleotide sequence ID" value="XM_018858454.1"/>
</dbReference>
<evidence type="ECO:0000259" key="11">
    <source>
        <dbReference type="Pfam" id="PF18097"/>
    </source>
</evidence>
<evidence type="ECO:0000259" key="10">
    <source>
        <dbReference type="Pfam" id="PF04652"/>
    </source>
</evidence>
<dbReference type="GO" id="GO:0005771">
    <property type="term" value="C:multivesicular body"/>
    <property type="evidence" value="ECO:0007669"/>
    <property type="project" value="TreeGrafter"/>
</dbReference>
<name>A0A1A0HFK3_9ASCO</name>
<dbReference type="OrthoDB" id="391137at2759"/>
<sequence length="409" mass="44894">MIYPRDIPASLKTDKLVAPFIARLAELSEVNPVVSYFCKLYVIEYILSQQLHALSKEIEEFTMQLLDDTEQAKNDPGDVGHVLDSRQLSANLVFVFAFKLFNGCLEDLGSYDGVSKPQLVQKLRATITFWSLFPLFKQDNVAQPVDFAETSAGQCQSEDEFMKFTKDKIKTLKFQLSRLLKDEIPVKGEEQELDALALSLEGLGPEKGAEIEDGNAPATGKHSDETNTETRGFQRSRGNLGTSENGGFSLPAAPQYQPGAGSAPESEEEAEFKLPGAPRFDPGAGSSSDPSTPKLPGAPKLLPDDDLSHVNKKSSIRVFQPTGAGNDGESEEAPELPKPGLQRSASSNVLHVTKESLPIIVDTTEQVSRIQKHAKFAISALNYEDWDTAEAELVRGLEMLRRIKERAQN</sequence>
<dbReference type="EMBL" id="LXTC01000001">
    <property type="protein sequence ID" value="OBA22781.1"/>
    <property type="molecule type" value="Genomic_DNA"/>
</dbReference>
<feature type="compositionally biased region" description="Polar residues" evidence="9">
    <location>
        <begin position="229"/>
        <end position="246"/>
    </location>
</feature>
<dbReference type="GeneID" id="30031430"/>
<dbReference type="PANTHER" id="PTHR46009:SF1">
    <property type="entry name" value="VACUOLAR PROTEIN SORTING-ASSOCIATED PROTEIN VTA1 HOMOLOG"/>
    <property type="match status" value="1"/>
</dbReference>
<protein>
    <submittedName>
        <fullName evidence="12">DUF605-domain-containing protein</fullName>
    </submittedName>
</protein>
<dbReference type="Gene3D" id="1.25.40.270">
    <property type="entry name" value="Vacuolar protein sorting-associated protein vta1"/>
    <property type="match status" value="1"/>
</dbReference>
<dbReference type="InterPro" id="IPR044538">
    <property type="entry name" value="Vta1-like"/>
</dbReference>
<dbReference type="Pfam" id="PF18097">
    <property type="entry name" value="Vta1_C"/>
    <property type="match status" value="1"/>
</dbReference>
<dbReference type="GO" id="GO:0032511">
    <property type="term" value="P:late endosome to vacuole transport via multivesicular body sorting pathway"/>
    <property type="evidence" value="ECO:0007669"/>
    <property type="project" value="InterPro"/>
</dbReference>
<dbReference type="InterPro" id="IPR041212">
    <property type="entry name" value="Vta1_C"/>
</dbReference>
<dbReference type="GO" id="GO:0015031">
    <property type="term" value="P:protein transport"/>
    <property type="evidence" value="ECO:0007669"/>
    <property type="project" value="UniProtKB-KW"/>
</dbReference>
<dbReference type="Proteomes" id="UP000092555">
    <property type="component" value="Unassembled WGS sequence"/>
</dbReference>
<evidence type="ECO:0000256" key="5">
    <source>
        <dbReference type="ARBA" id="ARBA00022490"/>
    </source>
</evidence>
<reference evidence="12 13" key="1">
    <citation type="submission" date="2016-05" db="EMBL/GenBank/DDBJ databases">
        <title>Comparative genomics of biotechnologically important yeasts.</title>
        <authorList>
            <consortium name="DOE Joint Genome Institute"/>
            <person name="Riley R."/>
            <person name="Haridas S."/>
            <person name="Wolfe K.H."/>
            <person name="Lopes M.R."/>
            <person name="Hittinger C.T."/>
            <person name="Goker M."/>
            <person name="Salamov A."/>
            <person name="Wisecaver J."/>
            <person name="Long T.M."/>
            <person name="Aerts A.L."/>
            <person name="Barry K."/>
            <person name="Choi C."/>
            <person name="Clum A."/>
            <person name="Coughlan A.Y."/>
            <person name="Deshpande S."/>
            <person name="Douglass A.P."/>
            <person name="Hanson S.J."/>
            <person name="Klenk H.-P."/>
            <person name="LaButti K."/>
            <person name="Lapidus A."/>
            <person name="Lindquist E."/>
            <person name="Lipzen A."/>
            <person name="Meier-kolthoff J.P."/>
            <person name="Ohm R.A."/>
            <person name="Otillar R.P."/>
            <person name="Pangilinan J."/>
            <person name="Peng Y."/>
            <person name="Rokas A."/>
            <person name="Rosa C.A."/>
            <person name="Scheuner C."/>
            <person name="Sibirny A.A."/>
            <person name="Slot J.C."/>
            <person name="Stielow J.B."/>
            <person name="Sun H."/>
            <person name="Kurtzman C.P."/>
            <person name="Blackwell M."/>
            <person name="Grigoriev I.V."/>
            <person name="Jeffries T.W."/>
        </authorList>
    </citation>
    <scope>NUCLEOTIDE SEQUENCE [LARGE SCALE GENOMIC DNA]</scope>
    <source>
        <strain evidence="12 13">NRRL YB-4993</strain>
    </source>
</reference>
<keyword evidence="13" id="KW-1185">Reference proteome</keyword>
<organism evidence="12 13">
    <name type="scientific">Metschnikowia bicuspidata var. bicuspidata NRRL YB-4993</name>
    <dbReference type="NCBI Taxonomy" id="869754"/>
    <lineage>
        <taxon>Eukaryota</taxon>
        <taxon>Fungi</taxon>
        <taxon>Dikarya</taxon>
        <taxon>Ascomycota</taxon>
        <taxon>Saccharomycotina</taxon>
        <taxon>Pichiomycetes</taxon>
        <taxon>Metschnikowiaceae</taxon>
        <taxon>Metschnikowia</taxon>
    </lineage>
</organism>
<keyword evidence="5" id="KW-0963">Cytoplasm</keyword>
<dbReference type="GO" id="GO:0010008">
    <property type="term" value="C:endosome membrane"/>
    <property type="evidence" value="ECO:0007669"/>
    <property type="project" value="UniProtKB-SubCell"/>
</dbReference>
<keyword evidence="6" id="KW-0967">Endosome</keyword>
<evidence type="ECO:0000313" key="12">
    <source>
        <dbReference type="EMBL" id="OBA22781.1"/>
    </source>
</evidence>